<dbReference type="EMBL" id="VSRR010001230">
    <property type="protein sequence ID" value="MPC23603.1"/>
    <property type="molecule type" value="Genomic_DNA"/>
</dbReference>
<reference evidence="2 3" key="1">
    <citation type="submission" date="2019-05" db="EMBL/GenBank/DDBJ databases">
        <title>Another draft genome of Portunus trituberculatus and its Hox gene families provides insights of decapod evolution.</title>
        <authorList>
            <person name="Jeong J.-H."/>
            <person name="Song I."/>
            <person name="Kim S."/>
            <person name="Choi T."/>
            <person name="Kim D."/>
            <person name="Ryu S."/>
            <person name="Kim W."/>
        </authorList>
    </citation>
    <scope>NUCLEOTIDE SEQUENCE [LARGE SCALE GENOMIC DNA]</scope>
    <source>
        <tissue evidence="2">Muscle</tissue>
    </source>
</reference>
<dbReference type="Proteomes" id="UP000324222">
    <property type="component" value="Unassembled WGS sequence"/>
</dbReference>
<comment type="caution">
    <text evidence="2">The sequence shown here is derived from an EMBL/GenBank/DDBJ whole genome shotgun (WGS) entry which is preliminary data.</text>
</comment>
<name>A0A5B7DRJ5_PORTR</name>
<proteinExistence type="predicted"/>
<evidence type="ECO:0008006" key="4">
    <source>
        <dbReference type="Google" id="ProtNLM"/>
    </source>
</evidence>
<accession>A0A5B7DRJ5</accession>
<evidence type="ECO:0000313" key="2">
    <source>
        <dbReference type="EMBL" id="MPC23603.1"/>
    </source>
</evidence>
<dbReference type="AlphaFoldDB" id="A0A5B7DRJ5"/>
<keyword evidence="3" id="KW-1185">Reference proteome</keyword>
<sequence length="66" mass="7368">MKEGRVAIALVCLLCRFTSAYSGCPPKLMLKMTTKVTHQRSCGLDYNSFMRLCSNLVWTNLLPAPS</sequence>
<evidence type="ECO:0000256" key="1">
    <source>
        <dbReference type="SAM" id="SignalP"/>
    </source>
</evidence>
<gene>
    <name evidence="2" type="ORF">E2C01_016660</name>
</gene>
<feature type="signal peptide" evidence="1">
    <location>
        <begin position="1"/>
        <end position="22"/>
    </location>
</feature>
<protein>
    <recommendedName>
        <fullName evidence="4">Secreted protein</fullName>
    </recommendedName>
</protein>
<organism evidence="2 3">
    <name type="scientific">Portunus trituberculatus</name>
    <name type="common">Swimming crab</name>
    <name type="synonym">Neptunus trituberculatus</name>
    <dbReference type="NCBI Taxonomy" id="210409"/>
    <lineage>
        <taxon>Eukaryota</taxon>
        <taxon>Metazoa</taxon>
        <taxon>Ecdysozoa</taxon>
        <taxon>Arthropoda</taxon>
        <taxon>Crustacea</taxon>
        <taxon>Multicrustacea</taxon>
        <taxon>Malacostraca</taxon>
        <taxon>Eumalacostraca</taxon>
        <taxon>Eucarida</taxon>
        <taxon>Decapoda</taxon>
        <taxon>Pleocyemata</taxon>
        <taxon>Brachyura</taxon>
        <taxon>Eubrachyura</taxon>
        <taxon>Portunoidea</taxon>
        <taxon>Portunidae</taxon>
        <taxon>Portuninae</taxon>
        <taxon>Portunus</taxon>
    </lineage>
</organism>
<evidence type="ECO:0000313" key="3">
    <source>
        <dbReference type="Proteomes" id="UP000324222"/>
    </source>
</evidence>
<feature type="chain" id="PRO_5022954745" description="Secreted protein" evidence="1">
    <location>
        <begin position="23"/>
        <end position="66"/>
    </location>
</feature>
<keyword evidence="1" id="KW-0732">Signal</keyword>